<dbReference type="RefSeq" id="WP_303493321.1">
    <property type="nucleotide sequence ID" value="NZ_JAUOPB010000011.1"/>
</dbReference>
<dbReference type="PROSITE" id="PS51257">
    <property type="entry name" value="PROKAR_LIPOPROTEIN"/>
    <property type="match status" value="1"/>
</dbReference>
<gene>
    <name evidence="2" type="ORF">Q4521_14760</name>
</gene>
<organism evidence="2 3">
    <name type="scientific">Saccharophagus degradans</name>
    <dbReference type="NCBI Taxonomy" id="86304"/>
    <lineage>
        <taxon>Bacteria</taxon>
        <taxon>Pseudomonadati</taxon>
        <taxon>Pseudomonadota</taxon>
        <taxon>Gammaproteobacteria</taxon>
        <taxon>Cellvibrionales</taxon>
        <taxon>Cellvibrionaceae</taxon>
        <taxon>Saccharophagus</taxon>
    </lineage>
</organism>
<dbReference type="AlphaFoldDB" id="A0AAW7X7R8"/>
<accession>A0AAW7X7R8</accession>
<dbReference type="Proteomes" id="UP001169760">
    <property type="component" value="Unassembled WGS sequence"/>
</dbReference>
<name>A0AAW7X7R8_9GAMM</name>
<sequence>MNRNNYILIAMSVLVSACAGVTQPIKMQATSVVTEEIYANTKSTNGVALLDVNWGRWWGCGGHENAQLISLAFDKLPANTISSEAEPALVLHSPSRLAVEPQFTNYAYSLTPGEYAISAFSIKVADSVSKVGFLTAERDTLYSEGKPIGGTFTVKPGEVVFIGNFFLDCTYSPTLWRYHPDGKEAFESQLAEYANRFPYIDMTDVQFRLFNTEQFGNSYELVQ</sequence>
<reference evidence="2" key="1">
    <citation type="submission" date="2023-07" db="EMBL/GenBank/DDBJ databases">
        <title>Genome content predicts the carbon catabolic preferences of heterotrophic bacteria.</title>
        <authorList>
            <person name="Gralka M."/>
        </authorList>
    </citation>
    <scope>NUCLEOTIDE SEQUENCE</scope>
    <source>
        <strain evidence="2">I3M17_2</strain>
    </source>
</reference>
<comment type="caution">
    <text evidence="2">The sequence shown here is derived from an EMBL/GenBank/DDBJ whole genome shotgun (WGS) entry which is preliminary data.</text>
</comment>
<evidence type="ECO:0000313" key="2">
    <source>
        <dbReference type="EMBL" id="MDO6423741.1"/>
    </source>
</evidence>
<evidence type="ECO:0008006" key="4">
    <source>
        <dbReference type="Google" id="ProtNLM"/>
    </source>
</evidence>
<feature type="chain" id="PRO_5043488187" description="Lipoprotein" evidence="1">
    <location>
        <begin position="20"/>
        <end position="223"/>
    </location>
</feature>
<proteinExistence type="predicted"/>
<dbReference type="EMBL" id="JAUOPB010000011">
    <property type="protein sequence ID" value="MDO6423741.1"/>
    <property type="molecule type" value="Genomic_DNA"/>
</dbReference>
<feature type="signal peptide" evidence="1">
    <location>
        <begin position="1"/>
        <end position="19"/>
    </location>
</feature>
<protein>
    <recommendedName>
        <fullName evidence="4">Lipoprotein</fullName>
    </recommendedName>
</protein>
<evidence type="ECO:0000313" key="3">
    <source>
        <dbReference type="Proteomes" id="UP001169760"/>
    </source>
</evidence>
<keyword evidence="1" id="KW-0732">Signal</keyword>
<evidence type="ECO:0000256" key="1">
    <source>
        <dbReference type="SAM" id="SignalP"/>
    </source>
</evidence>